<dbReference type="RefSeq" id="WP_117833741.1">
    <property type="nucleotide sequence ID" value="NZ_JABDSH010000091.1"/>
</dbReference>
<dbReference type="Proteomes" id="UP000555193">
    <property type="component" value="Unassembled WGS sequence"/>
</dbReference>
<organism evidence="5 7">
    <name type="scientific">Phocaeicola vulgatus</name>
    <name type="common">Bacteroides vulgatus</name>
    <dbReference type="NCBI Taxonomy" id="821"/>
    <lineage>
        <taxon>Bacteria</taxon>
        <taxon>Pseudomonadati</taxon>
        <taxon>Bacteroidota</taxon>
        <taxon>Bacteroidia</taxon>
        <taxon>Bacteroidales</taxon>
        <taxon>Bacteroidaceae</taxon>
        <taxon>Phocaeicola</taxon>
    </lineage>
</organism>
<dbReference type="PANTHER" id="PTHR42760">
    <property type="entry name" value="SHORT-CHAIN DEHYDROGENASES/REDUCTASES FAMILY MEMBER"/>
    <property type="match status" value="1"/>
</dbReference>
<dbReference type="PRINTS" id="PR00081">
    <property type="entry name" value="GDHRDH"/>
</dbReference>
<dbReference type="FunFam" id="3.40.50.720:FF:000084">
    <property type="entry name" value="Short-chain dehydrogenase reductase"/>
    <property type="match status" value="1"/>
</dbReference>
<dbReference type="InterPro" id="IPR002347">
    <property type="entry name" value="SDR_fam"/>
</dbReference>
<keyword evidence="2" id="KW-0560">Oxidoreductase</keyword>
<dbReference type="AlphaFoldDB" id="A0A848R177"/>
<evidence type="ECO:0000313" key="6">
    <source>
        <dbReference type="Proteomes" id="UP000555193"/>
    </source>
</evidence>
<dbReference type="Pfam" id="PF00106">
    <property type="entry name" value="adh_short"/>
    <property type="match status" value="1"/>
</dbReference>
<comment type="similarity">
    <text evidence="1 3">Belongs to the short-chain dehydrogenases/reductases (SDR) family.</text>
</comment>
<dbReference type="CDD" id="cd05233">
    <property type="entry name" value="SDR_c"/>
    <property type="match status" value="1"/>
</dbReference>
<dbReference type="EMBL" id="JABDSI010000138">
    <property type="protein sequence ID" value="NMW42613.1"/>
    <property type="molecule type" value="Genomic_DNA"/>
</dbReference>
<dbReference type="PRINTS" id="PR00080">
    <property type="entry name" value="SDRFAMILY"/>
</dbReference>
<reference evidence="6 7" key="1">
    <citation type="submission" date="2020-04" db="EMBL/GenBank/DDBJ databases">
        <title>A novel gut-associated lysogenic phage, Bacteroides phage BV01, alters the host transcriptome and bile acid metabolism in Bacteroides vulgatus.</title>
        <authorList>
            <person name="Campbell D.E."/>
            <person name="Ly L."/>
            <person name="Ridlon J.M."/>
            <person name="Hsiao A."/>
            <person name="Degnan P.H."/>
        </authorList>
    </citation>
    <scope>NUCLEOTIDE SEQUENCE [LARGE SCALE GENOMIC DNA]</scope>
    <source>
        <strain evidence="4 6">VPI-4506</strain>
        <strain evidence="5 7">VPI-BV8526</strain>
    </source>
</reference>
<dbReference type="PANTHER" id="PTHR42760:SF37">
    <property type="entry name" value="CLAVALDEHYDE DEHYDROGENASE"/>
    <property type="match status" value="1"/>
</dbReference>
<evidence type="ECO:0000256" key="1">
    <source>
        <dbReference type="ARBA" id="ARBA00006484"/>
    </source>
</evidence>
<dbReference type="SUPFAM" id="SSF51735">
    <property type="entry name" value="NAD(P)-binding Rossmann-fold domains"/>
    <property type="match status" value="1"/>
</dbReference>
<accession>A0A848R177</accession>
<evidence type="ECO:0000256" key="3">
    <source>
        <dbReference type="RuleBase" id="RU000363"/>
    </source>
</evidence>
<evidence type="ECO:0000313" key="7">
    <source>
        <dbReference type="Proteomes" id="UP000583639"/>
    </source>
</evidence>
<dbReference type="InterPro" id="IPR036291">
    <property type="entry name" value="NAD(P)-bd_dom_sf"/>
</dbReference>
<evidence type="ECO:0000313" key="4">
    <source>
        <dbReference type="EMBL" id="NMW38462.1"/>
    </source>
</evidence>
<dbReference type="EMBL" id="JABDSH010000091">
    <property type="protein sequence ID" value="NMW38462.1"/>
    <property type="molecule type" value="Genomic_DNA"/>
</dbReference>
<evidence type="ECO:0000256" key="2">
    <source>
        <dbReference type="ARBA" id="ARBA00023002"/>
    </source>
</evidence>
<evidence type="ECO:0000313" key="5">
    <source>
        <dbReference type="EMBL" id="NMW42613.1"/>
    </source>
</evidence>
<dbReference type="GO" id="GO:0016616">
    <property type="term" value="F:oxidoreductase activity, acting on the CH-OH group of donors, NAD or NADP as acceptor"/>
    <property type="evidence" value="ECO:0007669"/>
    <property type="project" value="TreeGrafter"/>
</dbReference>
<gene>
    <name evidence="4" type="ORF">HKQ54_20530</name>
    <name evidence="5" type="ORF">HKQ55_21420</name>
</gene>
<dbReference type="Proteomes" id="UP000583639">
    <property type="component" value="Unassembled WGS sequence"/>
</dbReference>
<protein>
    <submittedName>
        <fullName evidence="5">SDR family oxidoreductase</fullName>
    </submittedName>
</protein>
<name>A0A848R177_PHOVU</name>
<dbReference type="Gene3D" id="3.40.50.720">
    <property type="entry name" value="NAD(P)-binding Rossmann-like Domain"/>
    <property type="match status" value="1"/>
</dbReference>
<comment type="caution">
    <text evidence="5">The sequence shown here is derived from an EMBL/GenBank/DDBJ whole genome shotgun (WGS) entry which is preliminary data.</text>
</comment>
<proteinExistence type="inferred from homology"/>
<sequence length="284" mass="31210">MVKKIKTYISRAARFITKGEPQVFVRVDSMIKGDLLKGKNVIITGASSGIGYETAKKCLLEGANVLCIARNEKKLLDAAERLKSETGSRKIYHLQWDIADISMYKSKCREAIDLLDGHIDCLVNSAGMTSQANISDCTSELWDRIFNTNLKGLYFVTSEFVKQFVRQGTGGNIVNIASQAGLNAQTRPYALTKAALIHFTAGLAKEYIDLRIRVNAVAPGPTVSDMYAINPDGNLRYINRCKRAFRSEEVAETVMFLLSNASNCITGEVIACNGGNSIRTDAFC</sequence>